<gene>
    <name evidence="1" type="ORF">A8926_4709</name>
</gene>
<name>A0A2N3Y1M5_SACSN</name>
<protein>
    <submittedName>
        <fullName evidence="1">Uncharacterized protein</fullName>
    </submittedName>
</protein>
<sequence length="30" mass="3486">MRRLLIVALALAGFTLVGLLAYRRTIRQHY</sequence>
<accession>A0A2N3Y1M5</accession>
<evidence type="ECO:0000313" key="1">
    <source>
        <dbReference type="EMBL" id="PKW16817.1"/>
    </source>
</evidence>
<dbReference type="Proteomes" id="UP000233786">
    <property type="component" value="Unassembled WGS sequence"/>
</dbReference>
<reference evidence="1" key="1">
    <citation type="submission" date="2017-12" db="EMBL/GenBank/DDBJ databases">
        <title>Sequencing the genomes of 1000 Actinobacteria strains.</title>
        <authorList>
            <person name="Klenk H.-P."/>
        </authorList>
    </citation>
    <scope>NUCLEOTIDE SEQUENCE [LARGE SCALE GENOMIC DNA]</scope>
    <source>
        <strain evidence="1">DSM 44228</strain>
    </source>
</reference>
<comment type="caution">
    <text evidence="1">The sequence shown here is derived from an EMBL/GenBank/DDBJ whole genome shotgun (WGS) entry which is preliminary data.</text>
</comment>
<keyword evidence="2" id="KW-1185">Reference proteome</keyword>
<evidence type="ECO:0000313" key="2">
    <source>
        <dbReference type="Proteomes" id="UP000233786"/>
    </source>
</evidence>
<proteinExistence type="predicted"/>
<dbReference type="AlphaFoldDB" id="A0A2N3Y1M5"/>
<organism evidence="1 2">
    <name type="scientific">Saccharopolyspora spinosa</name>
    <dbReference type="NCBI Taxonomy" id="60894"/>
    <lineage>
        <taxon>Bacteria</taxon>
        <taxon>Bacillati</taxon>
        <taxon>Actinomycetota</taxon>
        <taxon>Actinomycetes</taxon>
        <taxon>Pseudonocardiales</taxon>
        <taxon>Pseudonocardiaceae</taxon>
        <taxon>Saccharopolyspora</taxon>
    </lineage>
</organism>
<dbReference type="EMBL" id="PJNB01000001">
    <property type="protein sequence ID" value="PKW16817.1"/>
    <property type="molecule type" value="Genomic_DNA"/>
</dbReference>